<comment type="caution">
    <text evidence="5">The sequence shown here is derived from an EMBL/GenBank/DDBJ whole genome shotgun (WGS) entry which is preliminary data.</text>
</comment>
<feature type="compositionally biased region" description="Low complexity" evidence="3">
    <location>
        <begin position="111"/>
        <end position="124"/>
    </location>
</feature>
<evidence type="ECO:0000256" key="2">
    <source>
        <dbReference type="ARBA" id="ARBA00023242"/>
    </source>
</evidence>
<evidence type="ECO:0000313" key="6">
    <source>
        <dbReference type="Proteomes" id="UP000215902"/>
    </source>
</evidence>
<dbReference type="InterPro" id="IPR001753">
    <property type="entry name" value="Enoyl-CoA_hydra/iso"/>
</dbReference>
<evidence type="ECO:0000256" key="1">
    <source>
        <dbReference type="ARBA" id="ARBA00004123"/>
    </source>
</evidence>
<dbReference type="PANTHER" id="PTHR43684">
    <property type="match status" value="1"/>
</dbReference>
<dbReference type="Pfam" id="PF00385">
    <property type="entry name" value="Chromo"/>
    <property type="match status" value="1"/>
</dbReference>
<feature type="compositionally biased region" description="Low complexity" evidence="3">
    <location>
        <begin position="225"/>
        <end position="244"/>
    </location>
</feature>
<dbReference type="AlphaFoldDB" id="A0A267GNT0"/>
<dbReference type="SUPFAM" id="SSF54160">
    <property type="entry name" value="Chromo domain-like"/>
    <property type="match status" value="1"/>
</dbReference>
<feature type="region of interest" description="Disordered" evidence="3">
    <location>
        <begin position="54"/>
        <end position="250"/>
    </location>
</feature>
<dbReference type="InterPro" id="IPR023780">
    <property type="entry name" value="Chromo_domain"/>
</dbReference>
<dbReference type="PANTHER" id="PTHR43684:SF11">
    <property type="entry name" value="CHROMO DOMAIN-CONTAINING PROTEIN"/>
    <property type="match status" value="1"/>
</dbReference>
<feature type="compositionally biased region" description="Low complexity" evidence="3">
    <location>
        <begin position="312"/>
        <end position="335"/>
    </location>
</feature>
<dbReference type="STRING" id="282301.A0A267GNT0"/>
<name>A0A267GNT0_9PLAT</name>
<dbReference type="InterPro" id="IPR023779">
    <property type="entry name" value="Chromodomain_CS"/>
</dbReference>
<dbReference type="Proteomes" id="UP000215902">
    <property type="component" value="Unassembled WGS sequence"/>
</dbReference>
<dbReference type="GO" id="GO:0005634">
    <property type="term" value="C:nucleus"/>
    <property type="evidence" value="ECO:0007669"/>
    <property type="project" value="UniProtKB-SubCell"/>
</dbReference>
<keyword evidence="2" id="KW-0539">Nucleus</keyword>
<dbReference type="Pfam" id="PF00378">
    <property type="entry name" value="ECH_1"/>
    <property type="match status" value="1"/>
</dbReference>
<feature type="compositionally biased region" description="Pro residues" evidence="3">
    <location>
        <begin position="302"/>
        <end position="311"/>
    </location>
</feature>
<evidence type="ECO:0000259" key="4">
    <source>
        <dbReference type="PROSITE" id="PS50013"/>
    </source>
</evidence>
<proteinExistence type="predicted"/>
<dbReference type="SUPFAM" id="SSF52096">
    <property type="entry name" value="ClpP/crotonase"/>
    <property type="match status" value="1"/>
</dbReference>
<reference evidence="5 6" key="1">
    <citation type="submission" date="2017-06" db="EMBL/GenBank/DDBJ databases">
        <title>A platform for efficient transgenesis in Macrostomum lignano, a flatworm model organism for stem cell research.</title>
        <authorList>
            <person name="Berezikov E."/>
        </authorList>
    </citation>
    <scope>NUCLEOTIDE SEQUENCE [LARGE SCALE GENOMIC DNA]</scope>
    <source>
        <strain evidence="5">DV1</strain>
        <tissue evidence="5">Whole organism</tissue>
    </source>
</reference>
<feature type="compositionally biased region" description="Low complexity" evidence="3">
    <location>
        <begin position="58"/>
        <end position="74"/>
    </location>
</feature>
<dbReference type="PROSITE" id="PS00598">
    <property type="entry name" value="CHROMO_1"/>
    <property type="match status" value="1"/>
</dbReference>
<gene>
    <name evidence="5" type="ORF">BOX15_Mlig010982g1</name>
</gene>
<dbReference type="EMBL" id="NIVC01000250">
    <property type="protein sequence ID" value="PAA87064.1"/>
    <property type="molecule type" value="Genomic_DNA"/>
</dbReference>
<sequence length="721" mass="78376">MGRSYRISKIIDKRKKQGRVEYRIRWTGFKSSQDTWEPATEIMPVAYRLVRDFHNRSKNSNNSASNASSPSSSKEQQPIDQGSPKKQQTQPRLPKLMALKQLQQSQPEPPQAQKLPQKQQTAAKLMRKKGGKQQPQRARVLALPKRKAKKRLQKLQPKQQKQQAKKNNQQKSADDASTVSASNPSSAASASSSSSSASSAASSAASSTVSPNSQPSQPPQPLPPSHQSQSPPLPIPSQMQQQQSELAALPSASIDWNLKYGLEGGSAPVTPRHLSPSSPSTAPVALIASAVDSPSALLAPASSPPLAPSPRPEQQQQQQQQSQPSLPQTPTSSSSDLRRYHAGVIDAIDSIRRLKRKVLLDRVVQAVCKKLRVGAGLAEAVIEDMVRIGRLKKVRCSTDNSLTLYLPNQKPRSVAVSTVSAKAKPKSQQQQQLQAKKTTHIRNNYHELFVKQPAHSPGVFEIWLVGPSNGTGQPGCCFTVRLMQELCRALQQALNNPACRLVRLANTDPRCFSRGVDLSSMLAAKPGQEASLAVNQLTDELQRLVSAMVEFPKLLVATVTGACVGLGAALLPLCDFVYASDSAYFYLPYAKLKQPCEAGVSYTLRQALGKPTASEMLLAGRKLTANEACTRGLVSSVIFADTFQQEAAVRCASIGASVGAENVRQTKALMHSTSRSSVIQACQAECLALRSYWLRDDARQLMREFLGEDRDLLERAEASVL</sequence>
<dbReference type="Gene3D" id="2.40.50.40">
    <property type="match status" value="1"/>
</dbReference>
<evidence type="ECO:0000313" key="5">
    <source>
        <dbReference type="EMBL" id="PAA87064.1"/>
    </source>
</evidence>
<dbReference type="CDD" id="cd06558">
    <property type="entry name" value="crotonase-like"/>
    <property type="match status" value="1"/>
</dbReference>
<dbReference type="OrthoDB" id="409763at2759"/>
<organism evidence="5 6">
    <name type="scientific">Macrostomum lignano</name>
    <dbReference type="NCBI Taxonomy" id="282301"/>
    <lineage>
        <taxon>Eukaryota</taxon>
        <taxon>Metazoa</taxon>
        <taxon>Spiralia</taxon>
        <taxon>Lophotrochozoa</taxon>
        <taxon>Platyhelminthes</taxon>
        <taxon>Rhabditophora</taxon>
        <taxon>Macrostomorpha</taxon>
        <taxon>Macrostomida</taxon>
        <taxon>Macrostomidae</taxon>
        <taxon>Macrostomum</taxon>
    </lineage>
</organism>
<feature type="compositionally biased region" description="Basic residues" evidence="3">
    <location>
        <begin position="144"/>
        <end position="153"/>
    </location>
</feature>
<dbReference type="CDD" id="cd00024">
    <property type="entry name" value="CD_CSD"/>
    <property type="match status" value="1"/>
</dbReference>
<feature type="compositionally biased region" description="Low complexity" evidence="3">
    <location>
        <begin position="154"/>
        <end position="215"/>
    </location>
</feature>
<dbReference type="InterPro" id="IPR016197">
    <property type="entry name" value="Chromo-like_dom_sf"/>
</dbReference>
<keyword evidence="6" id="KW-1185">Reference proteome</keyword>
<feature type="region of interest" description="Disordered" evidence="3">
    <location>
        <begin position="297"/>
        <end position="338"/>
    </location>
</feature>
<feature type="compositionally biased region" description="Polar residues" evidence="3">
    <location>
        <begin position="75"/>
        <end position="91"/>
    </location>
</feature>
<dbReference type="PROSITE" id="PS50013">
    <property type="entry name" value="CHROMO_2"/>
    <property type="match status" value="1"/>
</dbReference>
<dbReference type="InterPro" id="IPR051053">
    <property type="entry name" value="ECH/Chromodomain_protein"/>
</dbReference>
<protein>
    <recommendedName>
        <fullName evidence="4">Chromo domain-containing protein</fullName>
    </recommendedName>
</protein>
<evidence type="ECO:0000256" key="3">
    <source>
        <dbReference type="SAM" id="MobiDB-lite"/>
    </source>
</evidence>
<comment type="subcellular location">
    <subcellularLocation>
        <location evidence="1">Nucleus</location>
    </subcellularLocation>
</comment>
<dbReference type="Gene3D" id="3.90.226.10">
    <property type="entry name" value="2-enoyl-CoA Hydratase, Chain A, domain 1"/>
    <property type="match status" value="1"/>
</dbReference>
<accession>A0A267GNT0</accession>
<dbReference type="InterPro" id="IPR029045">
    <property type="entry name" value="ClpP/crotonase-like_dom_sf"/>
</dbReference>
<dbReference type="InterPro" id="IPR000953">
    <property type="entry name" value="Chromo/chromo_shadow_dom"/>
</dbReference>
<feature type="domain" description="Chromo" evidence="4">
    <location>
        <begin position="5"/>
        <end position="65"/>
    </location>
</feature>
<dbReference type="SMART" id="SM00298">
    <property type="entry name" value="CHROMO"/>
    <property type="match status" value="1"/>
</dbReference>